<proteinExistence type="predicted"/>
<protein>
    <submittedName>
        <fullName evidence="1">Uncharacterized protein</fullName>
    </submittedName>
</protein>
<dbReference type="RefSeq" id="XP_037215521.1">
    <property type="nucleotide sequence ID" value="XM_037368595.1"/>
</dbReference>
<reference evidence="1" key="1">
    <citation type="submission" date="2020-05" db="EMBL/GenBank/DDBJ databases">
        <title>Mycena genomes resolve the evolution of fungal bioluminescence.</title>
        <authorList>
            <person name="Tsai I.J."/>
        </authorList>
    </citation>
    <scope>NUCLEOTIDE SEQUENCE</scope>
    <source>
        <strain evidence="1">171206Taipei</strain>
    </source>
</reference>
<evidence type="ECO:0000313" key="2">
    <source>
        <dbReference type="Proteomes" id="UP000636479"/>
    </source>
</evidence>
<dbReference type="EMBL" id="JACAZF010000011">
    <property type="protein sequence ID" value="KAF7293093.1"/>
    <property type="molecule type" value="Genomic_DNA"/>
</dbReference>
<name>A0A8H6S691_9AGAR</name>
<accession>A0A8H6S691</accession>
<evidence type="ECO:0000313" key="1">
    <source>
        <dbReference type="EMBL" id="KAF7293093.1"/>
    </source>
</evidence>
<gene>
    <name evidence="1" type="ORF">MIND_01208700</name>
</gene>
<dbReference type="AlphaFoldDB" id="A0A8H6S691"/>
<keyword evidence="2" id="KW-1185">Reference proteome</keyword>
<dbReference type="GeneID" id="59351111"/>
<dbReference type="Proteomes" id="UP000636479">
    <property type="component" value="Unassembled WGS sequence"/>
</dbReference>
<organism evidence="1 2">
    <name type="scientific">Mycena indigotica</name>
    <dbReference type="NCBI Taxonomy" id="2126181"/>
    <lineage>
        <taxon>Eukaryota</taxon>
        <taxon>Fungi</taxon>
        <taxon>Dikarya</taxon>
        <taxon>Basidiomycota</taxon>
        <taxon>Agaricomycotina</taxon>
        <taxon>Agaricomycetes</taxon>
        <taxon>Agaricomycetidae</taxon>
        <taxon>Agaricales</taxon>
        <taxon>Marasmiineae</taxon>
        <taxon>Mycenaceae</taxon>
        <taxon>Mycena</taxon>
    </lineage>
</organism>
<comment type="caution">
    <text evidence="1">The sequence shown here is derived from an EMBL/GenBank/DDBJ whole genome shotgun (WGS) entry which is preliminary data.</text>
</comment>
<sequence>MARIPSCTDKFLRWPSIPHQTASRTALHFVDLPAAAPDGFTPLAFDLANVLLLTHAMTKPLVVRWLSNESPIVSWRVSPPAETICGPQATVLATFLCTSRCCSQYGFVMARNLLRLKLRLPHEHSSSFMTAICSLLIRPLRLRARRPLPRHPHTVNISRPVFAAGAQHQLKQDKYHPEKRYRHLKLLKSTAAIAEDSGTTCFASTAVSTLRSPLLFSFPFSAAKCLPNTTSSVRRLSRANKHLRPVSNVTIPSLLRHCCFPISGTLLRPTFASCIFCVPDV</sequence>